<keyword evidence="3 5" id="KW-1133">Transmembrane helix</keyword>
<evidence type="ECO:0000256" key="1">
    <source>
        <dbReference type="ARBA" id="ARBA00004141"/>
    </source>
</evidence>
<protein>
    <recommendedName>
        <fullName evidence="5">Probable membrane transporter protein</fullName>
    </recommendedName>
</protein>
<dbReference type="Pfam" id="PF01925">
    <property type="entry name" value="TauE"/>
    <property type="match status" value="1"/>
</dbReference>
<proteinExistence type="inferred from homology"/>
<evidence type="ECO:0000256" key="3">
    <source>
        <dbReference type="ARBA" id="ARBA00022989"/>
    </source>
</evidence>
<dbReference type="PANTHER" id="PTHR43701:SF2">
    <property type="entry name" value="MEMBRANE TRANSPORTER PROTEIN YJNA-RELATED"/>
    <property type="match status" value="1"/>
</dbReference>
<evidence type="ECO:0000313" key="7">
    <source>
        <dbReference type="Proteomes" id="UP000542125"/>
    </source>
</evidence>
<gene>
    <name evidence="6" type="ORF">FHW18_001538</name>
</gene>
<feature type="transmembrane region" description="Helical" evidence="5">
    <location>
        <begin position="219"/>
        <end position="239"/>
    </location>
</feature>
<feature type="transmembrane region" description="Helical" evidence="5">
    <location>
        <begin position="117"/>
        <end position="136"/>
    </location>
</feature>
<feature type="transmembrane region" description="Helical" evidence="5">
    <location>
        <begin position="148"/>
        <end position="170"/>
    </location>
</feature>
<evidence type="ECO:0000256" key="5">
    <source>
        <dbReference type="RuleBase" id="RU363041"/>
    </source>
</evidence>
<name>A0A7Y9ISN8_9BURK</name>
<sequence length="269" mass="26550">MSALVLALIVVAGLAVGATSIGGILVVPVLTTLAGLPVAQAVPASTFGFMFTGIAAMVWLRRRRKAQAAADALASGNAGPGARSPASTAQPLALYAWALAGAALGALTLQWLPATAAQLGVAALAIVSGCQTLLARKARAEGGMPTSLHGRAAVAVLGLAVGCGSAWSGTGGPVILLPLLMCFGAPTRLSIAWAQGIQLPIALSATAVNLATGQLDVRLGLMLGALLVAGWVAGTAIAARMPTRVVKIGVAVALIAVGLAYCLRSLLAA</sequence>
<comment type="caution">
    <text evidence="6">The sequence shown here is derived from an EMBL/GenBank/DDBJ whole genome shotgun (WGS) entry which is preliminary data.</text>
</comment>
<reference evidence="6 7" key="1">
    <citation type="submission" date="2020-07" db="EMBL/GenBank/DDBJ databases">
        <title>Genomic Encyclopedia of Type Strains, Phase IV (KMG-V): Genome sequencing to study the core and pangenomes of soil and plant-associated prokaryotes.</title>
        <authorList>
            <person name="Whitman W."/>
        </authorList>
    </citation>
    <scope>NUCLEOTIDE SEQUENCE [LARGE SCALE GENOMIC DNA]</scope>
    <source>
        <strain evidence="6 7">SAS40</strain>
    </source>
</reference>
<organism evidence="6 7">
    <name type="scientific">Pigmentiphaga litoralis</name>
    <dbReference type="NCBI Taxonomy" id="516702"/>
    <lineage>
        <taxon>Bacteria</taxon>
        <taxon>Pseudomonadati</taxon>
        <taxon>Pseudomonadota</taxon>
        <taxon>Betaproteobacteria</taxon>
        <taxon>Burkholderiales</taxon>
        <taxon>Alcaligenaceae</taxon>
        <taxon>Pigmentiphaga</taxon>
    </lineage>
</organism>
<dbReference type="InterPro" id="IPR002781">
    <property type="entry name" value="TM_pro_TauE-like"/>
</dbReference>
<feature type="transmembrane region" description="Helical" evidence="5">
    <location>
        <begin position="190"/>
        <end position="212"/>
    </location>
</feature>
<keyword evidence="2 5" id="KW-0812">Transmembrane</keyword>
<dbReference type="InterPro" id="IPR051598">
    <property type="entry name" value="TSUP/Inactive_protease-like"/>
</dbReference>
<dbReference type="RefSeq" id="WP_179584965.1">
    <property type="nucleotide sequence ID" value="NZ_JACBYR010000001.1"/>
</dbReference>
<feature type="transmembrane region" description="Helical" evidence="5">
    <location>
        <begin position="92"/>
        <end position="111"/>
    </location>
</feature>
<feature type="transmembrane region" description="Helical" evidence="5">
    <location>
        <begin position="245"/>
        <end position="263"/>
    </location>
</feature>
<keyword evidence="4 5" id="KW-0472">Membrane</keyword>
<evidence type="ECO:0000313" key="6">
    <source>
        <dbReference type="EMBL" id="NYE82267.1"/>
    </source>
</evidence>
<dbReference type="Proteomes" id="UP000542125">
    <property type="component" value="Unassembled WGS sequence"/>
</dbReference>
<keyword evidence="5" id="KW-1003">Cell membrane</keyword>
<dbReference type="GO" id="GO:0005886">
    <property type="term" value="C:plasma membrane"/>
    <property type="evidence" value="ECO:0007669"/>
    <property type="project" value="UniProtKB-SubCell"/>
</dbReference>
<feature type="transmembrane region" description="Helical" evidence="5">
    <location>
        <begin position="41"/>
        <end position="60"/>
    </location>
</feature>
<evidence type="ECO:0000256" key="4">
    <source>
        <dbReference type="ARBA" id="ARBA00023136"/>
    </source>
</evidence>
<dbReference type="PANTHER" id="PTHR43701">
    <property type="entry name" value="MEMBRANE TRANSPORTER PROTEIN MJ0441-RELATED"/>
    <property type="match status" value="1"/>
</dbReference>
<keyword evidence="7" id="KW-1185">Reference proteome</keyword>
<evidence type="ECO:0000256" key="2">
    <source>
        <dbReference type="ARBA" id="ARBA00022692"/>
    </source>
</evidence>
<comment type="similarity">
    <text evidence="5">Belongs to the 4-toluene sulfonate uptake permease (TSUP) (TC 2.A.102) family.</text>
</comment>
<comment type="subcellular location">
    <subcellularLocation>
        <location evidence="5">Cell membrane</location>
        <topology evidence="5">Multi-pass membrane protein</topology>
    </subcellularLocation>
    <subcellularLocation>
        <location evidence="1">Membrane</location>
        <topology evidence="1">Multi-pass membrane protein</topology>
    </subcellularLocation>
</comment>
<dbReference type="AlphaFoldDB" id="A0A7Y9ISN8"/>
<dbReference type="EMBL" id="JACBYR010000001">
    <property type="protein sequence ID" value="NYE82267.1"/>
    <property type="molecule type" value="Genomic_DNA"/>
</dbReference>
<accession>A0A7Y9ISN8</accession>